<keyword evidence="5" id="KW-0573">Peptidoglycan synthesis</keyword>
<evidence type="ECO:0000256" key="4">
    <source>
        <dbReference type="ARBA" id="ARBA00022960"/>
    </source>
</evidence>
<dbReference type="EMBL" id="CP101620">
    <property type="protein sequence ID" value="UTY38097.1"/>
    <property type="molecule type" value="Genomic_DNA"/>
</dbReference>
<dbReference type="Proteomes" id="UP001060112">
    <property type="component" value="Chromosome"/>
</dbReference>
<keyword evidence="6 8" id="KW-1133">Transmembrane helix</keyword>
<dbReference type="PANTHER" id="PTHR30250">
    <property type="entry name" value="PST FAMILY PREDICTED COLANIC ACID TRANSPORTER"/>
    <property type="match status" value="1"/>
</dbReference>
<feature type="transmembrane region" description="Helical" evidence="8">
    <location>
        <begin position="209"/>
        <end position="232"/>
    </location>
</feature>
<dbReference type="PANTHER" id="PTHR30250:SF11">
    <property type="entry name" value="O-ANTIGEN TRANSPORTER-RELATED"/>
    <property type="match status" value="1"/>
</dbReference>
<feature type="transmembrane region" description="Helical" evidence="8">
    <location>
        <begin position="151"/>
        <end position="172"/>
    </location>
</feature>
<dbReference type="Pfam" id="PF03023">
    <property type="entry name" value="MurJ"/>
    <property type="match status" value="1"/>
</dbReference>
<evidence type="ECO:0000256" key="8">
    <source>
        <dbReference type="SAM" id="Phobius"/>
    </source>
</evidence>
<accession>A0ABY5HYE4</accession>
<feature type="transmembrane region" description="Helical" evidence="8">
    <location>
        <begin position="20"/>
        <end position="39"/>
    </location>
</feature>
<keyword evidence="2" id="KW-1003">Cell membrane</keyword>
<name>A0ABY5HYE4_9FIRM</name>
<sequence length="249" mass="27448">MLGFMKNDTQVGLYSAAVRVKTMLVSLVTSLGTVLMPRLSYYVQQNKNNEFNILIKKSVNFVLVISTSLTAFFVIMARPSILLLSGNSYIEATLAMQIIMPSIIFIGLSNITGMQILTPKGKENIVLISVIVGALVDLILNLMFIPNLGSAGASLGTLIAELSVLIVQVLYLKSTEISIFNKKNLMKIIFSTVISSGLLIMMIDLTNLSVFMQLFCGAIVFFGIEIILLMFLKEDFISSQMKSIFSKYK</sequence>
<dbReference type="InterPro" id="IPR004268">
    <property type="entry name" value="MurJ"/>
</dbReference>
<keyword evidence="7 8" id="KW-0472">Membrane</keyword>
<evidence type="ECO:0000256" key="7">
    <source>
        <dbReference type="ARBA" id="ARBA00023136"/>
    </source>
</evidence>
<feature type="transmembrane region" description="Helical" evidence="8">
    <location>
        <begin position="59"/>
        <end position="77"/>
    </location>
</feature>
<keyword evidence="10" id="KW-1185">Reference proteome</keyword>
<evidence type="ECO:0000256" key="3">
    <source>
        <dbReference type="ARBA" id="ARBA00022692"/>
    </source>
</evidence>
<keyword evidence="4" id="KW-0133">Cell shape</keyword>
<feature type="transmembrane region" description="Helical" evidence="8">
    <location>
        <begin position="125"/>
        <end position="145"/>
    </location>
</feature>
<evidence type="ECO:0000313" key="9">
    <source>
        <dbReference type="EMBL" id="UTY38097.1"/>
    </source>
</evidence>
<gene>
    <name evidence="9" type="ORF">NMU03_10365</name>
</gene>
<evidence type="ECO:0000256" key="6">
    <source>
        <dbReference type="ARBA" id="ARBA00022989"/>
    </source>
</evidence>
<evidence type="ECO:0000256" key="1">
    <source>
        <dbReference type="ARBA" id="ARBA00004651"/>
    </source>
</evidence>
<feature type="transmembrane region" description="Helical" evidence="8">
    <location>
        <begin position="89"/>
        <end position="113"/>
    </location>
</feature>
<comment type="subcellular location">
    <subcellularLocation>
        <location evidence="1">Cell membrane</location>
        <topology evidence="1">Multi-pass membrane protein</topology>
    </subcellularLocation>
</comment>
<keyword evidence="3 8" id="KW-0812">Transmembrane</keyword>
<evidence type="ECO:0000313" key="10">
    <source>
        <dbReference type="Proteomes" id="UP001060112"/>
    </source>
</evidence>
<dbReference type="InterPro" id="IPR050833">
    <property type="entry name" value="Poly_Biosynth_Transport"/>
</dbReference>
<organism evidence="9 10">
    <name type="scientific">Allocoprobacillus halotolerans</name>
    <dbReference type="NCBI Taxonomy" id="2944914"/>
    <lineage>
        <taxon>Bacteria</taxon>
        <taxon>Bacillati</taxon>
        <taxon>Bacillota</taxon>
        <taxon>Erysipelotrichia</taxon>
        <taxon>Erysipelotrichales</taxon>
        <taxon>Erysipelotrichaceae</taxon>
        <taxon>Allocoprobacillus</taxon>
    </lineage>
</organism>
<feature type="transmembrane region" description="Helical" evidence="8">
    <location>
        <begin position="184"/>
        <end position="203"/>
    </location>
</feature>
<protein>
    <submittedName>
        <fullName evidence="9">Polysaccharide biosynthesis C-terminal domain-containing protein</fullName>
    </submittedName>
</protein>
<reference evidence="9" key="1">
    <citation type="submission" date="2022-07" db="EMBL/GenBank/DDBJ databases">
        <title>Faecal culturing of patients with breast cancer.</title>
        <authorList>
            <person name="Teng N.M.Y."/>
            <person name="Kiu R."/>
            <person name="Evans R."/>
            <person name="Baker D.J."/>
            <person name="Zenner C."/>
            <person name="Robinson S.D."/>
            <person name="Hall L.J."/>
        </authorList>
    </citation>
    <scope>NUCLEOTIDE SEQUENCE</scope>
    <source>
        <strain evidence="9">LH1062</strain>
    </source>
</reference>
<proteinExistence type="predicted"/>
<evidence type="ECO:0000256" key="5">
    <source>
        <dbReference type="ARBA" id="ARBA00022984"/>
    </source>
</evidence>
<evidence type="ECO:0000256" key="2">
    <source>
        <dbReference type="ARBA" id="ARBA00022475"/>
    </source>
</evidence>